<name>A0A7S3MGB1_9STRA</name>
<dbReference type="PANTHER" id="PTHR42782">
    <property type="entry name" value="SI:CH73-314G15.3"/>
    <property type="match status" value="1"/>
</dbReference>
<dbReference type="SUPFAM" id="SSF47240">
    <property type="entry name" value="Ferritin-like"/>
    <property type="match status" value="1"/>
</dbReference>
<dbReference type="Pfam" id="PF04305">
    <property type="entry name" value="DUF455"/>
    <property type="match status" value="1"/>
</dbReference>
<dbReference type="PANTHER" id="PTHR42782:SF2">
    <property type="entry name" value="3-OXOACYL-[ACYL-CARRIER-PROTEIN] SYNTHASE-LIKE PROTEIN"/>
    <property type="match status" value="1"/>
</dbReference>
<dbReference type="InterPro" id="IPR009078">
    <property type="entry name" value="Ferritin-like_SF"/>
</dbReference>
<proteinExistence type="predicted"/>
<protein>
    <submittedName>
        <fullName evidence="1">Uncharacterized protein</fullName>
    </submittedName>
</protein>
<dbReference type="EMBL" id="HBIC01061894">
    <property type="protein sequence ID" value="CAE0302906.1"/>
    <property type="molecule type" value="Transcribed_RNA"/>
</dbReference>
<accession>A0A7S3MGB1</accession>
<evidence type="ECO:0000313" key="1">
    <source>
        <dbReference type="EMBL" id="CAE0302906.1"/>
    </source>
</evidence>
<sequence>MECMMKTEMPVSSSNGLPVYVVVHVTEKFTVLSVLTLREAALSVLSEGDVQRKALKTIEYVKGWCSGSISDITNDYANSLACPSEPSRPVSNDQMVPVVVAGLAECSDEAAKALLIEAETKKLKSMYKKNSIECTVHAIANAESYAVDLFWDLIARYTVTSVPSADGLSSTPITLPRDFYDNMTYIANQEAEHFLSWYHRLQEMGYPFGTFPLSKGLWQSAGDTSGNLLARLAIINLTHEAKGLDSYAYTKEKFGKAQDLKSLEVLEHNVQEEVFHVASGLRWFKYVCKELHLEPRDQFHSLSRQYFKGKLKPPFNKEFRDQAGLTEDWYMPLT</sequence>
<dbReference type="AlphaFoldDB" id="A0A7S3MGB1"/>
<dbReference type="CDD" id="cd00657">
    <property type="entry name" value="Ferritin_like"/>
    <property type="match status" value="1"/>
</dbReference>
<reference evidence="1" key="1">
    <citation type="submission" date="2021-01" db="EMBL/GenBank/DDBJ databases">
        <authorList>
            <person name="Corre E."/>
            <person name="Pelletier E."/>
            <person name="Niang G."/>
            <person name="Scheremetjew M."/>
            <person name="Finn R."/>
            <person name="Kale V."/>
            <person name="Holt S."/>
            <person name="Cochrane G."/>
            <person name="Meng A."/>
            <person name="Brown T."/>
            <person name="Cohen L."/>
        </authorList>
    </citation>
    <scope>NUCLEOTIDE SEQUENCE</scope>
    <source>
        <strain evidence="1">CCAP 955/1</strain>
    </source>
</reference>
<gene>
    <name evidence="1" type="ORF">SELO1098_LOCUS31764</name>
</gene>
<dbReference type="InterPro" id="IPR007402">
    <property type="entry name" value="DUF455"/>
</dbReference>
<organism evidence="1">
    <name type="scientific">Spumella elongata</name>
    <dbReference type="NCBI Taxonomy" id="89044"/>
    <lineage>
        <taxon>Eukaryota</taxon>
        <taxon>Sar</taxon>
        <taxon>Stramenopiles</taxon>
        <taxon>Ochrophyta</taxon>
        <taxon>Chrysophyceae</taxon>
        <taxon>Chromulinales</taxon>
        <taxon>Chromulinaceae</taxon>
        <taxon>Spumella</taxon>
    </lineage>
</organism>